<sequence>MSSLIIIFSLIITVQAKTLPSDFMLLGLTPTTQLIDGLTCESYRPFLGENTEILCSKIPQLHKILYESNIQTHTQCQYHFRDHPWGCRLSSKITPLRRFLRQSSKEASFYTTLASATLTLNLVNACIKGQINDTHCLCSNQRQLCETDPNIAFQFASLITDGFNMSQNFRQKFLFQLNQANKELGRKIVKNMMHKDCRCHGVSGSCELQICRLRPATLMDISYEIYFNTYKNAHYIESIEYIKSEEKNQLFYARKSINYCRSNSFIDYQGVQQGRECFSNEGCEQVCCNRGYKIHTEMKLIDNCHCFFSWNIVNIQCQPCEKKITRMICI</sequence>
<gene>
    <name evidence="11" type="ORF">IZO911_LOCUS25024</name>
</gene>
<evidence type="ECO:0000256" key="3">
    <source>
        <dbReference type="ARBA" id="ARBA00022473"/>
    </source>
</evidence>
<name>A0A814RSH8_9BILA</name>
<dbReference type="GO" id="GO:0005109">
    <property type="term" value="F:frizzled binding"/>
    <property type="evidence" value="ECO:0007669"/>
    <property type="project" value="TreeGrafter"/>
</dbReference>
<evidence type="ECO:0000313" key="12">
    <source>
        <dbReference type="Proteomes" id="UP000663860"/>
    </source>
</evidence>
<evidence type="ECO:0000256" key="10">
    <source>
        <dbReference type="SAM" id="SignalP"/>
    </source>
</evidence>
<evidence type="ECO:0000256" key="5">
    <source>
        <dbReference type="ARBA" id="ARBA00022530"/>
    </source>
</evidence>
<keyword evidence="6 9" id="KW-0879">Wnt signaling pathway</keyword>
<comment type="function">
    <text evidence="9">Ligand for members of the frizzled family of seven transmembrane receptors.</text>
</comment>
<organism evidence="11 12">
    <name type="scientific">Adineta steineri</name>
    <dbReference type="NCBI Taxonomy" id="433720"/>
    <lineage>
        <taxon>Eukaryota</taxon>
        <taxon>Metazoa</taxon>
        <taxon>Spiralia</taxon>
        <taxon>Gnathifera</taxon>
        <taxon>Rotifera</taxon>
        <taxon>Eurotatoria</taxon>
        <taxon>Bdelloidea</taxon>
        <taxon>Adinetida</taxon>
        <taxon>Adinetidae</taxon>
        <taxon>Adineta</taxon>
    </lineage>
</organism>
<protein>
    <recommendedName>
        <fullName evidence="9">Protein Wnt</fullName>
    </recommendedName>
</protein>
<dbReference type="InterPro" id="IPR018161">
    <property type="entry name" value="Wnt_CS"/>
</dbReference>
<evidence type="ECO:0000256" key="6">
    <source>
        <dbReference type="ARBA" id="ARBA00022687"/>
    </source>
</evidence>
<reference evidence="11" key="1">
    <citation type="submission" date="2021-02" db="EMBL/GenBank/DDBJ databases">
        <authorList>
            <person name="Nowell W R."/>
        </authorList>
    </citation>
    <scope>NUCLEOTIDE SEQUENCE</scope>
</reference>
<proteinExistence type="inferred from homology"/>
<dbReference type="Gene3D" id="3.30.2460.20">
    <property type="match status" value="1"/>
</dbReference>
<dbReference type="Pfam" id="PF00110">
    <property type="entry name" value="wnt"/>
    <property type="match status" value="1"/>
</dbReference>
<evidence type="ECO:0000313" key="11">
    <source>
        <dbReference type="EMBL" id="CAF1137338.1"/>
    </source>
</evidence>
<dbReference type="GO" id="GO:0030182">
    <property type="term" value="P:neuron differentiation"/>
    <property type="evidence" value="ECO:0007669"/>
    <property type="project" value="TreeGrafter"/>
</dbReference>
<keyword evidence="8" id="KW-0449">Lipoprotein</keyword>
<evidence type="ECO:0000256" key="8">
    <source>
        <dbReference type="ARBA" id="ARBA00023288"/>
    </source>
</evidence>
<evidence type="ECO:0000256" key="7">
    <source>
        <dbReference type="ARBA" id="ARBA00023157"/>
    </source>
</evidence>
<dbReference type="InterPro" id="IPR005817">
    <property type="entry name" value="Wnt"/>
</dbReference>
<comment type="subcellular location">
    <subcellularLocation>
        <location evidence="1 9">Secreted</location>
        <location evidence="1 9">Extracellular space</location>
        <location evidence="1 9">Extracellular matrix</location>
    </subcellularLocation>
</comment>
<dbReference type="GO" id="GO:0005125">
    <property type="term" value="F:cytokine activity"/>
    <property type="evidence" value="ECO:0007669"/>
    <property type="project" value="TreeGrafter"/>
</dbReference>
<dbReference type="SMART" id="SM00097">
    <property type="entry name" value="WNT1"/>
    <property type="match status" value="1"/>
</dbReference>
<dbReference type="PANTHER" id="PTHR12027">
    <property type="entry name" value="WNT RELATED"/>
    <property type="match status" value="1"/>
</dbReference>
<keyword evidence="10" id="KW-0732">Signal</keyword>
<keyword evidence="4" id="KW-0964">Secreted</keyword>
<keyword evidence="5" id="KW-0272">Extracellular matrix</keyword>
<dbReference type="GO" id="GO:0045165">
    <property type="term" value="P:cell fate commitment"/>
    <property type="evidence" value="ECO:0007669"/>
    <property type="project" value="TreeGrafter"/>
</dbReference>
<comment type="similarity">
    <text evidence="2 9">Belongs to the Wnt family.</text>
</comment>
<accession>A0A814RSH8</accession>
<dbReference type="GO" id="GO:0060070">
    <property type="term" value="P:canonical Wnt signaling pathway"/>
    <property type="evidence" value="ECO:0007669"/>
    <property type="project" value="TreeGrafter"/>
</dbReference>
<comment type="caution">
    <text evidence="11">The sequence shown here is derived from an EMBL/GenBank/DDBJ whole genome shotgun (WGS) entry which is preliminary data.</text>
</comment>
<evidence type="ECO:0000256" key="9">
    <source>
        <dbReference type="RuleBase" id="RU003500"/>
    </source>
</evidence>
<dbReference type="PROSITE" id="PS00246">
    <property type="entry name" value="WNT1"/>
    <property type="match status" value="1"/>
</dbReference>
<dbReference type="Proteomes" id="UP000663860">
    <property type="component" value="Unassembled WGS sequence"/>
</dbReference>
<dbReference type="EMBL" id="CAJNOE010000308">
    <property type="protein sequence ID" value="CAF1137338.1"/>
    <property type="molecule type" value="Genomic_DNA"/>
</dbReference>
<feature type="signal peptide" evidence="10">
    <location>
        <begin position="1"/>
        <end position="16"/>
    </location>
</feature>
<evidence type="ECO:0000256" key="1">
    <source>
        <dbReference type="ARBA" id="ARBA00004498"/>
    </source>
</evidence>
<dbReference type="InterPro" id="IPR043158">
    <property type="entry name" value="Wnt_C"/>
</dbReference>
<dbReference type="AlphaFoldDB" id="A0A814RSH8"/>
<dbReference type="GO" id="GO:0005615">
    <property type="term" value="C:extracellular space"/>
    <property type="evidence" value="ECO:0007669"/>
    <property type="project" value="TreeGrafter"/>
</dbReference>
<evidence type="ECO:0000256" key="2">
    <source>
        <dbReference type="ARBA" id="ARBA00005683"/>
    </source>
</evidence>
<evidence type="ECO:0000256" key="4">
    <source>
        <dbReference type="ARBA" id="ARBA00022525"/>
    </source>
</evidence>
<dbReference type="PRINTS" id="PR01349">
    <property type="entry name" value="WNTPROTEIN"/>
</dbReference>
<feature type="chain" id="PRO_5032815482" description="Protein Wnt" evidence="10">
    <location>
        <begin position="17"/>
        <end position="330"/>
    </location>
</feature>
<keyword evidence="7" id="KW-1015">Disulfide bond</keyword>
<keyword evidence="3 9" id="KW-0217">Developmental protein</keyword>